<feature type="region of interest" description="Disordered" evidence="1">
    <location>
        <begin position="85"/>
        <end position="428"/>
    </location>
</feature>
<dbReference type="Proteomes" id="UP000515160">
    <property type="component" value="Chromosome 2R"/>
</dbReference>
<gene>
    <name evidence="4" type="primary">LOC117575713</name>
</gene>
<proteinExistence type="predicted"/>
<name>A0A6P8XS13_DROAB</name>
<feature type="compositionally biased region" description="Pro residues" evidence="1">
    <location>
        <begin position="88"/>
        <end position="110"/>
    </location>
</feature>
<feature type="compositionally biased region" description="Pro residues" evidence="1">
    <location>
        <begin position="120"/>
        <end position="261"/>
    </location>
</feature>
<evidence type="ECO:0000256" key="2">
    <source>
        <dbReference type="SAM" id="SignalP"/>
    </source>
</evidence>
<dbReference type="GeneID" id="117575713"/>
<feature type="compositionally biased region" description="Polar residues" evidence="1">
    <location>
        <begin position="321"/>
        <end position="334"/>
    </location>
</feature>
<protein>
    <submittedName>
        <fullName evidence="4">Uncharacterized protein LOC117575713</fullName>
    </submittedName>
</protein>
<evidence type="ECO:0000313" key="3">
    <source>
        <dbReference type="Proteomes" id="UP000515160"/>
    </source>
</evidence>
<feature type="chain" id="PRO_5039014441" evidence="2">
    <location>
        <begin position="22"/>
        <end position="672"/>
    </location>
</feature>
<sequence length="672" mass="72878">MRVYQVLQLSWVLLALALVNAQAPQNSICVQSGTVCNPPYVPQNGICVWLNSLPCGNGSTVVVNVFPPACGGQYPYLPYPSPGLNQPQPCPNQPGYPTQPLPYPNPPVDPNSPGQTQPCPNQPVTPFPPTQPIQPVPNQPGQPIPCPNQPVTPYPPTQPNPYPPGQTQPCPNQPVTPYPPTQPNPYLPGQPQPCPNQPVTPYPPTQPNPYPPGQTQPCPNQPVTPYPPTQPNPYQPGQPQPCPNQPVTPFPPTQPIQPDPNQPGQAQPCPSQPVTPFPPTQPIQPDPSQPGQAQPCPNQPVTPFPPTQPNPYPQPSPNETVTTPGTQLSTTEPITPSAPIESQPIPSEPVTPSIPLDTTTQPQTTFGPDIDGTTTLRSTTIPYDPDSPNTSVDTEETTTSETIDESSSTVKQETTTPPPAPILRCPSGTVPSNGNCRLVYCARGVYHNGRCVIPRCPKYTVWTGQKCSAPKPVELEPIYIHQQIVSEASKVLNNKHEVVVNASLVLPTRDDDYEDDDYSDETTEVPQQTSPKCCTVIAPRICRCQNQSDRWQCFNRRQPLCGDFCNTSKVVLKAPQATSWIDDTNEMLLMPPNPNNTCINQGNCNTVANRYDCSGCASGLMASCSTYCYNYHCNAPNCGFYDQLEFCSSAELANSIVCQPENGWKVDISIVK</sequence>
<feature type="compositionally biased region" description="Polar residues" evidence="1">
    <location>
        <begin position="356"/>
        <end position="381"/>
    </location>
</feature>
<accession>A0A6P8XS13</accession>
<dbReference type="RefSeq" id="XP_034115939.2">
    <property type="nucleotide sequence ID" value="XM_034260048.2"/>
</dbReference>
<organism evidence="3 4">
    <name type="scientific">Drosophila albomicans</name>
    <name type="common">Fruit fly</name>
    <dbReference type="NCBI Taxonomy" id="7291"/>
    <lineage>
        <taxon>Eukaryota</taxon>
        <taxon>Metazoa</taxon>
        <taxon>Ecdysozoa</taxon>
        <taxon>Arthropoda</taxon>
        <taxon>Hexapoda</taxon>
        <taxon>Insecta</taxon>
        <taxon>Pterygota</taxon>
        <taxon>Neoptera</taxon>
        <taxon>Endopterygota</taxon>
        <taxon>Diptera</taxon>
        <taxon>Brachycera</taxon>
        <taxon>Muscomorpha</taxon>
        <taxon>Ephydroidea</taxon>
        <taxon>Drosophilidae</taxon>
        <taxon>Drosophila</taxon>
    </lineage>
</organism>
<evidence type="ECO:0000313" key="4">
    <source>
        <dbReference type="RefSeq" id="XP_034115939.2"/>
    </source>
</evidence>
<feature type="compositionally biased region" description="Pro residues" evidence="1">
    <location>
        <begin position="270"/>
        <end position="288"/>
    </location>
</feature>
<feature type="signal peptide" evidence="2">
    <location>
        <begin position="1"/>
        <end position="21"/>
    </location>
</feature>
<reference evidence="4" key="1">
    <citation type="submission" date="2025-08" db="UniProtKB">
        <authorList>
            <consortium name="RefSeq"/>
        </authorList>
    </citation>
    <scope>IDENTIFICATION</scope>
    <source>
        <strain evidence="4">15112-1751.03</strain>
        <tissue evidence="4">Whole Adult</tissue>
    </source>
</reference>
<dbReference type="OrthoDB" id="7250310at2759"/>
<keyword evidence="3" id="KW-1185">Reference proteome</keyword>
<evidence type="ECO:0000256" key="1">
    <source>
        <dbReference type="SAM" id="MobiDB-lite"/>
    </source>
</evidence>
<keyword evidence="2" id="KW-0732">Signal</keyword>
<feature type="compositionally biased region" description="Pro residues" evidence="1">
    <location>
        <begin position="297"/>
        <end position="316"/>
    </location>
</feature>
<feature type="compositionally biased region" description="Acidic residues" evidence="1">
    <location>
        <begin position="393"/>
        <end position="404"/>
    </location>
</feature>
<dbReference type="AlphaFoldDB" id="A0A6P8XS13"/>